<dbReference type="Gene3D" id="3.30.70.270">
    <property type="match status" value="1"/>
</dbReference>
<dbReference type="RefSeq" id="WP_397211796.1">
    <property type="nucleotide sequence ID" value="NZ_JBGFSN010000003.1"/>
</dbReference>
<dbReference type="InterPro" id="IPR043128">
    <property type="entry name" value="Rev_trsase/Diguanyl_cyclase"/>
</dbReference>
<dbReference type="InterPro" id="IPR050469">
    <property type="entry name" value="Diguanylate_Cyclase"/>
</dbReference>
<dbReference type="InterPro" id="IPR029787">
    <property type="entry name" value="Nucleotide_cyclase"/>
</dbReference>
<name>A0ABW7PS56_9GAMM</name>
<dbReference type="EC" id="2.7.7.65" evidence="2"/>
<evidence type="ECO:0000259" key="4">
    <source>
        <dbReference type="PROSITE" id="PS50887"/>
    </source>
</evidence>
<sequence>MKHEVKMAIQMQKPLVVAMVDVDNFKKINDTYAHEVGDRALRHIASLLSENMRSGDYLFRYGGEEFLIILVEANKSNAEKFLERIRLKVDQTACPLREGPLQMSISIGFTLHGGHPDYEKLLQQADQGVYEAKRNGRSQMVFLARKISS</sequence>
<dbReference type="EMBL" id="JBGFSN010000003">
    <property type="protein sequence ID" value="MFH8133121.1"/>
    <property type="molecule type" value="Genomic_DNA"/>
</dbReference>
<keyword evidence="6" id="KW-1185">Reference proteome</keyword>
<dbReference type="SUPFAM" id="SSF55073">
    <property type="entry name" value="Nucleotide cyclase"/>
    <property type="match status" value="1"/>
</dbReference>
<comment type="pathway">
    <text evidence="1">Purine metabolism; 3',5'-cyclic di-GMP biosynthesis.</text>
</comment>
<protein>
    <recommendedName>
        <fullName evidence="2">diguanylate cyclase</fullName>
        <ecNumber evidence="2">2.7.7.65</ecNumber>
    </recommendedName>
</protein>
<evidence type="ECO:0000313" key="6">
    <source>
        <dbReference type="Proteomes" id="UP001611251"/>
    </source>
</evidence>
<comment type="caution">
    <text evidence="5">The sequence shown here is derived from an EMBL/GenBank/DDBJ whole genome shotgun (WGS) entry which is preliminary data.</text>
</comment>
<dbReference type="CDD" id="cd01949">
    <property type="entry name" value="GGDEF"/>
    <property type="match status" value="1"/>
</dbReference>
<gene>
    <name evidence="5" type="ORF">ABU178_02840</name>
</gene>
<dbReference type="NCBIfam" id="TIGR00254">
    <property type="entry name" value="GGDEF"/>
    <property type="match status" value="1"/>
</dbReference>
<dbReference type="PANTHER" id="PTHR45138">
    <property type="entry name" value="REGULATORY COMPONENTS OF SENSORY TRANSDUCTION SYSTEM"/>
    <property type="match status" value="1"/>
</dbReference>
<reference evidence="5 6" key="1">
    <citation type="submission" date="2024-08" db="EMBL/GenBank/DDBJ databases">
        <title>Pantoea ronii - a newly identified human opportunistic pathogen.</title>
        <authorList>
            <person name="Keidar-Friedman D."/>
            <person name="Sorek N."/>
            <person name="Leshin-Carmel D."/>
            <person name="Tsur A."/>
            <person name="Amsalem M."/>
            <person name="Tolkach D."/>
            <person name="Brosh-Nissimov T."/>
        </authorList>
    </citation>
    <scope>NUCLEOTIDE SEQUENCE [LARGE SCALE GENOMIC DNA]</scope>
    <source>
        <strain evidence="5 6">AA23256</strain>
    </source>
</reference>
<accession>A0ABW7PS56</accession>
<dbReference type="Pfam" id="PF00990">
    <property type="entry name" value="GGDEF"/>
    <property type="match status" value="1"/>
</dbReference>
<organism evidence="5 6">
    <name type="scientific">Pantoea osteomyelitidis</name>
    <dbReference type="NCBI Taxonomy" id="3230026"/>
    <lineage>
        <taxon>Bacteria</taxon>
        <taxon>Pseudomonadati</taxon>
        <taxon>Pseudomonadota</taxon>
        <taxon>Gammaproteobacteria</taxon>
        <taxon>Enterobacterales</taxon>
        <taxon>Erwiniaceae</taxon>
        <taxon>Pantoea</taxon>
    </lineage>
</organism>
<evidence type="ECO:0000256" key="2">
    <source>
        <dbReference type="ARBA" id="ARBA00012528"/>
    </source>
</evidence>
<dbReference type="PROSITE" id="PS50887">
    <property type="entry name" value="GGDEF"/>
    <property type="match status" value="1"/>
</dbReference>
<dbReference type="InterPro" id="IPR000160">
    <property type="entry name" value="GGDEF_dom"/>
</dbReference>
<comment type="catalytic activity">
    <reaction evidence="3">
        <text>2 GTP = 3',3'-c-di-GMP + 2 diphosphate</text>
        <dbReference type="Rhea" id="RHEA:24898"/>
        <dbReference type="ChEBI" id="CHEBI:33019"/>
        <dbReference type="ChEBI" id="CHEBI:37565"/>
        <dbReference type="ChEBI" id="CHEBI:58805"/>
        <dbReference type="EC" id="2.7.7.65"/>
    </reaction>
</comment>
<dbReference type="PANTHER" id="PTHR45138:SF9">
    <property type="entry name" value="DIGUANYLATE CYCLASE DGCM-RELATED"/>
    <property type="match status" value="1"/>
</dbReference>
<feature type="domain" description="GGDEF" evidence="4">
    <location>
        <begin position="13"/>
        <end position="145"/>
    </location>
</feature>
<proteinExistence type="predicted"/>
<dbReference type="Proteomes" id="UP001611251">
    <property type="component" value="Unassembled WGS sequence"/>
</dbReference>
<evidence type="ECO:0000256" key="3">
    <source>
        <dbReference type="ARBA" id="ARBA00034247"/>
    </source>
</evidence>
<evidence type="ECO:0000313" key="5">
    <source>
        <dbReference type="EMBL" id="MFH8133121.1"/>
    </source>
</evidence>
<dbReference type="SMART" id="SM00267">
    <property type="entry name" value="GGDEF"/>
    <property type="match status" value="1"/>
</dbReference>
<evidence type="ECO:0000256" key="1">
    <source>
        <dbReference type="ARBA" id="ARBA00004665"/>
    </source>
</evidence>